<accession>A0A2Z6ZZM0</accession>
<dbReference type="PANTHER" id="PTHR14030">
    <property type="entry name" value="MITOTIC CHECKPOINT SERINE/THREONINE-PROTEIN KINASE BUB1"/>
    <property type="match status" value="1"/>
</dbReference>
<name>A0A2Z6ZZM0_9LAMI</name>
<dbReference type="Pfam" id="PF08311">
    <property type="entry name" value="Mad3_BUB1_I"/>
    <property type="match status" value="1"/>
</dbReference>
<dbReference type="GO" id="GO:0051754">
    <property type="term" value="P:meiotic sister chromatid cohesion, centromeric"/>
    <property type="evidence" value="ECO:0007669"/>
    <property type="project" value="TreeGrafter"/>
</dbReference>
<organism evidence="3 4">
    <name type="scientific">Dorcoceras hygrometricum</name>
    <dbReference type="NCBI Taxonomy" id="472368"/>
    <lineage>
        <taxon>Eukaryota</taxon>
        <taxon>Viridiplantae</taxon>
        <taxon>Streptophyta</taxon>
        <taxon>Embryophyta</taxon>
        <taxon>Tracheophyta</taxon>
        <taxon>Spermatophyta</taxon>
        <taxon>Magnoliopsida</taxon>
        <taxon>eudicotyledons</taxon>
        <taxon>Gunneridae</taxon>
        <taxon>Pentapetalae</taxon>
        <taxon>asterids</taxon>
        <taxon>lamiids</taxon>
        <taxon>Lamiales</taxon>
        <taxon>Gesneriaceae</taxon>
        <taxon>Didymocarpoideae</taxon>
        <taxon>Trichosporeae</taxon>
        <taxon>Loxocarpinae</taxon>
        <taxon>Dorcoceras</taxon>
    </lineage>
</organism>
<dbReference type="GO" id="GO:0004672">
    <property type="term" value="F:protein kinase activity"/>
    <property type="evidence" value="ECO:0007669"/>
    <property type="project" value="TreeGrafter"/>
</dbReference>
<dbReference type="InterPro" id="IPR015661">
    <property type="entry name" value="Bub1/Mad3"/>
</dbReference>
<evidence type="ECO:0000313" key="4">
    <source>
        <dbReference type="Proteomes" id="UP000250235"/>
    </source>
</evidence>
<feature type="compositionally biased region" description="Basic and acidic residues" evidence="1">
    <location>
        <begin position="291"/>
        <end position="313"/>
    </location>
</feature>
<dbReference type="Proteomes" id="UP000250235">
    <property type="component" value="Unassembled WGS sequence"/>
</dbReference>
<proteinExistence type="predicted"/>
<sequence>MEKSSVDTGESMGSMLDPESQFLASKVETGHEWELFKENVRPLKRGRNVNLLNQALKSHSHTQIKKSLLHDRRRLIEAIDQYDGDDPLQPWIECIKWVQEAFPPGGDYSGLLVIYEQCVRTFWHEHRNAKPVEKLKAAYKKFISRSMRQMKTKEEDAMGDQFPARSFGTVLAKDARNQSSESSDLFRKKLKIDRFVPKFHPQRAHGSTLSIYKDNSSGPTLSHQAEMSHLDMKQWHSLGHLAERNKENNAIPSKWTSNKIPQKPGQRIGRPAPGPSIEIFVDEGCLGQNKADNESEKSSALHLRPGDVKDFKK</sequence>
<dbReference type="AlphaFoldDB" id="A0A2Z6ZZM0"/>
<dbReference type="OrthoDB" id="248495at2759"/>
<evidence type="ECO:0000259" key="2">
    <source>
        <dbReference type="SMART" id="SM00777"/>
    </source>
</evidence>
<feature type="compositionally biased region" description="Polar residues" evidence="1">
    <location>
        <begin position="248"/>
        <end position="260"/>
    </location>
</feature>
<evidence type="ECO:0000256" key="1">
    <source>
        <dbReference type="SAM" id="MobiDB-lite"/>
    </source>
</evidence>
<evidence type="ECO:0000313" key="3">
    <source>
        <dbReference type="EMBL" id="KZV14676.1"/>
    </source>
</evidence>
<gene>
    <name evidence="3" type="ORF">F511_41713</name>
</gene>
<reference evidence="3 4" key="1">
    <citation type="journal article" date="2015" name="Proc. Natl. Acad. Sci. U.S.A.">
        <title>The resurrection genome of Boea hygrometrica: A blueprint for survival of dehydration.</title>
        <authorList>
            <person name="Xiao L."/>
            <person name="Yang G."/>
            <person name="Zhang L."/>
            <person name="Yang X."/>
            <person name="Zhao S."/>
            <person name="Ji Z."/>
            <person name="Zhou Q."/>
            <person name="Hu M."/>
            <person name="Wang Y."/>
            <person name="Chen M."/>
            <person name="Xu Y."/>
            <person name="Jin H."/>
            <person name="Xiao X."/>
            <person name="Hu G."/>
            <person name="Bao F."/>
            <person name="Hu Y."/>
            <person name="Wan P."/>
            <person name="Li L."/>
            <person name="Deng X."/>
            <person name="Kuang T."/>
            <person name="Xiang C."/>
            <person name="Zhu J.K."/>
            <person name="Oliver M.J."/>
            <person name="He Y."/>
        </authorList>
    </citation>
    <scope>NUCLEOTIDE SEQUENCE [LARGE SCALE GENOMIC DNA]</scope>
    <source>
        <strain evidence="4">cv. XS01</strain>
    </source>
</reference>
<keyword evidence="4" id="KW-1185">Reference proteome</keyword>
<dbReference type="InterPro" id="IPR013212">
    <property type="entry name" value="Mad3/Bub1_I"/>
</dbReference>
<dbReference type="Gene3D" id="1.25.40.430">
    <property type="match status" value="1"/>
</dbReference>
<dbReference type="SMART" id="SM00777">
    <property type="entry name" value="Mad3_BUB1_I"/>
    <property type="match status" value="1"/>
</dbReference>
<feature type="region of interest" description="Disordered" evidence="1">
    <location>
        <begin position="248"/>
        <end position="313"/>
    </location>
</feature>
<protein>
    <recommendedName>
        <fullName evidence="2">BUB1 N-terminal domain-containing protein</fullName>
    </recommendedName>
</protein>
<dbReference type="PANTHER" id="PTHR14030:SF19">
    <property type="entry name" value="MITOTIC SPINDLE CHECKPOINT PROTEIN BUBR1"/>
    <property type="match status" value="1"/>
</dbReference>
<feature type="domain" description="BUB1 N-terminal" evidence="2">
    <location>
        <begin position="68"/>
        <end position="158"/>
    </location>
</feature>
<dbReference type="EMBL" id="KV020256">
    <property type="protein sequence ID" value="KZV14676.1"/>
    <property type="molecule type" value="Genomic_DNA"/>
</dbReference>
<dbReference type="GO" id="GO:0007094">
    <property type="term" value="P:mitotic spindle assembly checkpoint signaling"/>
    <property type="evidence" value="ECO:0007669"/>
    <property type="project" value="InterPro"/>
</dbReference>